<name>A0A2M7FDW2_9BACT</name>
<evidence type="ECO:0000313" key="2">
    <source>
        <dbReference type="Proteomes" id="UP000228497"/>
    </source>
</evidence>
<organism evidence="1 2">
    <name type="scientific">Candidatus Kaiserbacteria bacterium CG17_big_fil_post_rev_8_21_14_2_50_51_7</name>
    <dbReference type="NCBI Taxonomy" id="1974613"/>
    <lineage>
        <taxon>Bacteria</taxon>
        <taxon>Candidatus Kaiseribacteriota</taxon>
    </lineage>
</organism>
<dbReference type="AlphaFoldDB" id="A0A2M7FDW2"/>
<reference evidence="2" key="1">
    <citation type="submission" date="2017-09" db="EMBL/GenBank/DDBJ databases">
        <title>Depth-based differentiation of microbial function through sediment-hosted aquifers and enrichment of novel symbionts in the deep terrestrial subsurface.</title>
        <authorList>
            <person name="Probst A.J."/>
            <person name="Ladd B."/>
            <person name="Jarett J.K."/>
            <person name="Geller-Mcgrath D.E."/>
            <person name="Sieber C.M.K."/>
            <person name="Emerson J.B."/>
            <person name="Anantharaman K."/>
            <person name="Thomas B.C."/>
            <person name="Malmstrom R."/>
            <person name="Stieglmeier M."/>
            <person name="Klingl A."/>
            <person name="Woyke T."/>
            <person name="Ryan C.M."/>
            <person name="Banfield J.F."/>
        </authorList>
    </citation>
    <scope>NUCLEOTIDE SEQUENCE [LARGE SCALE GENOMIC DNA]</scope>
</reference>
<dbReference type="Proteomes" id="UP000228497">
    <property type="component" value="Unassembled WGS sequence"/>
</dbReference>
<dbReference type="EMBL" id="PFFD01000074">
    <property type="protein sequence ID" value="PIV87068.1"/>
    <property type="molecule type" value="Genomic_DNA"/>
</dbReference>
<sequence>MMDTQIVHPIGVVWTPKGNYFLLEGPLPPDWERGNERRFLVVPRDDNMDALAYIDGKQHFVRPCPREIVSTNWTIEYDTIAPTFCEKHPEE</sequence>
<gene>
    <name evidence="1" type="ORF">COW49_01665</name>
</gene>
<proteinExistence type="predicted"/>
<accession>A0A2M7FDW2</accession>
<comment type="caution">
    <text evidence="1">The sequence shown here is derived from an EMBL/GenBank/DDBJ whole genome shotgun (WGS) entry which is preliminary data.</text>
</comment>
<protein>
    <submittedName>
        <fullName evidence="1">Uncharacterized protein</fullName>
    </submittedName>
</protein>
<evidence type="ECO:0000313" key="1">
    <source>
        <dbReference type="EMBL" id="PIV87068.1"/>
    </source>
</evidence>